<comment type="caution">
    <text evidence="7">The sequence shown here is derived from an EMBL/GenBank/DDBJ whole genome shotgun (WGS) entry which is preliminary data.</text>
</comment>
<reference evidence="7 8" key="1">
    <citation type="submission" date="2024-05" db="EMBL/GenBank/DDBJ databases">
        <title>Haplotype-resolved chromosome-level genome assembly of Huyou (Citrus changshanensis).</title>
        <authorList>
            <person name="Miao C."/>
            <person name="Chen W."/>
            <person name="Wu Y."/>
            <person name="Wang L."/>
            <person name="Zhao S."/>
            <person name="Grierson D."/>
            <person name="Xu C."/>
            <person name="Chen K."/>
        </authorList>
    </citation>
    <scope>NUCLEOTIDE SEQUENCE [LARGE SCALE GENOMIC DNA]</scope>
    <source>
        <strain evidence="7">01-14</strain>
        <tissue evidence="7">Leaf</tissue>
    </source>
</reference>
<evidence type="ECO:0000256" key="5">
    <source>
        <dbReference type="RuleBase" id="RU367018"/>
    </source>
</evidence>
<keyword evidence="5" id="KW-0539">Nucleus</keyword>
<gene>
    <name evidence="7" type="ORF">WN944_022621</name>
</gene>
<keyword evidence="3 5" id="KW-0863">Zinc-finger</keyword>
<dbReference type="AlphaFoldDB" id="A0AAP0N1T7"/>
<dbReference type="GO" id="GO:0005634">
    <property type="term" value="C:nucleus"/>
    <property type="evidence" value="ECO:0007669"/>
    <property type="project" value="UniProtKB-SubCell"/>
</dbReference>
<comment type="function">
    <text evidence="5">Putative transcription activator involved in regulating light control of development.</text>
</comment>
<dbReference type="GO" id="GO:0006355">
    <property type="term" value="P:regulation of DNA-templated transcription"/>
    <property type="evidence" value="ECO:0007669"/>
    <property type="project" value="UniProtKB-UniRule"/>
</dbReference>
<evidence type="ECO:0000313" key="7">
    <source>
        <dbReference type="EMBL" id="KAK9229657.1"/>
    </source>
</evidence>
<dbReference type="InterPro" id="IPR031052">
    <property type="entry name" value="FHY3/FAR1"/>
</dbReference>
<dbReference type="SMART" id="SM00575">
    <property type="entry name" value="ZnF_PMZ"/>
    <property type="match status" value="1"/>
</dbReference>
<dbReference type="InterPro" id="IPR007527">
    <property type="entry name" value="Znf_SWIM"/>
</dbReference>
<feature type="domain" description="Zinc finger PMZ-type" evidence="6">
    <location>
        <begin position="62"/>
        <end position="89"/>
    </location>
</feature>
<dbReference type="GO" id="GO:0008270">
    <property type="term" value="F:zinc ion binding"/>
    <property type="evidence" value="ECO:0007669"/>
    <property type="project" value="UniProtKB-UniRule"/>
</dbReference>
<dbReference type="Pfam" id="PF04434">
    <property type="entry name" value="SWIM"/>
    <property type="match status" value="1"/>
</dbReference>
<evidence type="ECO:0000256" key="1">
    <source>
        <dbReference type="ARBA" id="ARBA00005889"/>
    </source>
</evidence>
<keyword evidence="8" id="KW-1185">Reference proteome</keyword>
<evidence type="ECO:0000313" key="8">
    <source>
        <dbReference type="Proteomes" id="UP001428341"/>
    </source>
</evidence>
<protein>
    <recommendedName>
        <fullName evidence="5">Protein FAR1-RELATED SEQUENCE</fullName>
    </recommendedName>
</protein>
<evidence type="ECO:0000259" key="6">
    <source>
        <dbReference type="SMART" id="SM00575"/>
    </source>
</evidence>
<keyword evidence="2 5" id="KW-0479">Metal-binding</keyword>
<dbReference type="PANTHER" id="PTHR31669">
    <property type="entry name" value="PROTEIN FAR1-RELATED SEQUENCE 10-RELATED"/>
    <property type="match status" value="1"/>
</dbReference>
<evidence type="ECO:0000256" key="3">
    <source>
        <dbReference type="ARBA" id="ARBA00022771"/>
    </source>
</evidence>
<evidence type="ECO:0000256" key="2">
    <source>
        <dbReference type="ARBA" id="ARBA00022723"/>
    </source>
</evidence>
<dbReference type="Proteomes" id="UP001428341">
    <property type="component" value="Unassembled WGS sequence"/>
</dbReference>
<organism evidence="7 8">
    <name type="scientific">Citrus x changshan-huyou</name>
    <dbReference type="NCBI Taxonomy" id="2935761"/>
    <lineage>
        <taxon>Eukaryota</taxon>
        <taxon>Viridiplantae</taxon>
        <taxon>Streptophyta</taxon>
        <taxon>Embryophyta</taxon>
        <taxon>Tracheophyta</taxon>
        <taxon>Spermatophyta</taxon>
        <taxon>Magnoliopsida</taxon>
        <taxon>eudicotyledons</taxon>
        <taxon>Gunneridae</taxon>
        <taxon>Pentapetalae</taxon>
        <taxon>rosids</taxon>
        <taxon>malvids</taxon>
        <taxon>Sapindales</taxon>
        <taxon>Rutaceae</taxon>
        <taxon>Aurantioideae</taxon>
        <taxon>Citrus</taxon>
    </lineage>
</organism>
<dbReference type="EMBL" id="JBCGBO010000001">
    <property type="protein sequence ID" value="KAK9229657.1"/>
    <property type="molecule type" value="Genomic_DNA"/>
</dbReference>
<dbReference type="PANTHER" id="PTHR31669:SF283">
    <property type="entry name" value="PROTEIN FAR1-RELATED SEQUENCE"/>
    <property type="match status" value="1"/>
</dbReference>
<evidence type="ECO:0000256" key="4">
    <source>
        <dbReference type="ARBA" id="ARBA00022833"/>
    </source>
</evidence>
<name>A0AAP0N1T7_9ROSI</name>
<proteinExistence type="inferred from homology"/>
<comment type="similarity">
    <text evidence="1 5">Belongs to the FHY3/FAR1 family.</text>
</comment>
<comment type="subcellular location">
    <subcellularLocation>
        <location evidence="5">Nucleus</location>
    </subcellularLocation>
</comment>
<accession>A0AAP0N1T7</accession>
<sequence length="256" mass="29827">MEKQVEKMYTISKFKEFQQELTALMYCDTLDSVRSIYEISESYEQGKKKRFDVVFEETKCEVSCIYSKFQFRGILCRHALAVLIRHHVELLPEMYILSRWRKDVRRCYSKVRISYGVHNLSIQQERYDKMCTGFTEVANITADDESSYKFVLDWINKTMKDLPKQIRCASVETTAIGEALQENASTSFEMPNEISTQQSNMAMEGNTVNANLNQYESLGYSNSHYSSLLMTYKGSGSGNFQQLLHQQCNEDNNRRN</sequence>
<keyword evidence="4 5" id="KW-0862">Zinc</keyword>
<dbReference type="InterPro" id="IPR006564">
    <property type="entry name" value="Znf_PMZ"/>
</dbReference>